<dbReference type="Gene3D" id="3.40.140.10">
    <property type="entry name" value="Cytidine Deaminase, domain 2"/>
    <property type="match status" value="1"/>
</dbReference>
<dbReference type="PROSITE" id="PS00903">
    <property type="entry name" value="CYT_DCMP_DEAMINASES_1"/>
    <property type="match status" value="1"/>
</dbReference>
<evidence type="ECO:0000256" key="4">
    <source>
        <dbReference type="ARBA" id="ARBA00022833"/>
    </source>
</evidence>
<protein>
    <submittedName>
        <fullName evidence="6">Cytidine deaminase</fullName>
        <ecNumber evidence="6">3.5.4.5</ecNumber>
    </submittedName>
</protein>
<comment type="similarity">
    <text evidence="1">Belongs to the cytidine and deoxycytidylate deaminase family.</text>
</comment>
<dbReference type="PROSITE" id="PS51747">
    <property type="entry name" value="CYT_DCMP_DEAMINASES_2"/>
    <property type="match status" value="1"/>
</dbReference>
<reference evidence="6 7" key="1">
    <citation type="submission" date="2020-03" db="EMBL/GenBank/DDBJ databases">
        <title>Genomic Encyclopedia of Type Strains, Phase IV (KMG-IV): sequencing the most valuable type-strain genomes for metagenomic binning, comparative biology and taxonomic classification.</title>
        <authorList>
            <person name="Goeker M."/>
        </authorList>
    </citation>
    <scope>NUCLEOTIDE SEQUENCE [LARGE SCALE GENOMIC DNA]</scope>
    <source>
        <strain evidence="6 7">DSM 18888</strain>
    </source>
</reference>
<dbReference type="RefSeq" id="WP_064780430.1">
    <property type="nucleotide sequence ID" value="NZ_BAAAEQ010000001.1"/>
</dbReference>
<feature type="domain" description="CMP/dCMP-type deaminase" evidence="5">
    <location>
        <begin position="240"/>
        <end position="435"/>
    </location>
</feature>
<dbReference type="SUPFAM" id="SSF53927">
    <property type="entry name" value="Cytidine deaminase-like"/>
    <property type="match status" value="1"/>
</dbReference>
<dbReference type="Proteomes" id="UP000556869">
    <property type="component" value="Unassembled WGS sequence"/>
</dbReference>
<dbReference type="Gene3D" id="3.40.50.300">
    <property type="entry name" value="P-loop containing nucleotide triphosphate hydrolases"/>
    <property type="match status" value="1"/>
</dbReference>
<evidence type="ECO:0000259" key="5">
    <source>
        <dbReference type="PROSITE" id="PS51747"/>
    </source>
</evidence>
<dbReference type="InterPro" id="IPR027417">
    <property type="entry name" value="P-loop_NTPase"/>
</dbReference>
<keyword evidence="3 6" id="KW-0378">Hydrolase</keyword>
<evidence type="ECO:0000313" key="7">
    <source>
        <dbReference type="Proteomes" id="UP000556869"/>
    </source>
</evidence>
<dbReference type="Pfam" id="PF00383">
    <property type="entry name" value="dCMP_cyt_deam_1"/>
    <property type="match status" value="1"/>
</dbReference>
<dbReference type="PANTHER" id="PTHR11086">
    <property type="entry name" value="DEOXYCYTIDYLATE DEAMINASE-RELATED"/>
    <property type="match status" value="1"/>
</dbReference>
<dbReference type="NCBIfam" id="NF041025">
    <property type="entry name" value="antiphage_deaminase"/>
    <property type="match status" value="1"/>
</dbReference>
<dbReference type="InterPro" id="IPR015517">
    <property type="entry name" value="dCMP_deaminase-rel"/>
</dbReference>
<evidence type="ECO:0000256" key="3">
    <source>
        <dbReference type="ARBA" id="ARBA00022801"/>
    </source>
</evidence>
<evidence type="ECO:0000256" key="2">
    <source>
        <dbReference type="ARBA" id="ARBA00022723"/>
    </source>
</evidence>
<sequence length="530" mass="59250">MKQSQTQTKRKEPEIFIGLVGAVGSDLSFVSARLEQEFNKAKYQTSEIRVSQILGECHKYKSRVHSDPPHPEDVRINTFMECGDDLRKSSSRGDILSILAISKIRQVRYEHHQKDNKPIEGKAYIINSLKHPAEVDLLREVYGDSFFLISVYSPRNERKQNLSKKIAKSNRSFDEDKYLDKAENLIEKDKKAQGEDLGQNVRDTFPLGDFFVDSSKDAEIEKQISRFISVIFNAPFVTPTRDEFGMFHAQSVALRSADLSRQVGALISATTGEIVASGCNEVPKAGGGSVWEGDDKDYRDFQLGHDTSAKMKNKIASELLGRLKDAGWLADEFARQDISDLTEKSLFEGDTAPFRGTRAASLLEFGRIVHAEMSAITEAARRGIPLAGTTLYCTTFPCHMCARHIIASGIQRVVYIEPYPKSMAKELYQKSIKVDHDTDADDGAVNFSPFLGIAPRKYMEFFTMPSKRKDSRGHVATWSANEAEPRVNTYPTYLEIEASHLSYLNDNNSTLGILAPSKDDSSKGDTNGQS</sequence>
<dbReference type="InterPro" id="IPR016193">
    <property type="entry name" value="Cytidine_deaminase-like"/>
</dbReference>
<dbReference type="InterPro" id="IPR002125">
    <property type="entry name" value="CMP_dCMP_dom"/>
</dbReference>
<keyword evidence="7" id="KW-1185">Reference proteome</keyword>
<proteinExistence type="inferred from homology"/>
<dbReference type="EC" id="3.5.4.5" evidence="6"/>
<organism evidence="6 7">
    <name type="scientific">Thalassospira tepidiphila</name>
    <dbReference type="NCBI Taxonomy" id="393657"/>
    <lineage>
        <taxon>Bacteria</taxon>
        <taxon>Pseudomonadati</taxon>
        <taxon>Pseudomonadota</taxon>
        <taxon>Alphaproteobacteria</taxon>
        <taxon>Rhodospirillales</taxon>
        <taxon>Thalassospiraceae</taxon>
        <taxon>Thalassospira</taxon>
    </lineage>
</organism>
<accession>A0ABX0WUG4</accession>
<evidence type="ECO:0000313" key="6">
    <source>
        <dbReference type="EMBL" id="NJB72954.1"/>
    </source>
</evidence>
<keyword evidence="4" id="KW-0862">Zinc</keyword>
<comment type="caution">
    <text evidence="6">The sequence shown here is derived from an EMBL/GenBank/DDBJ whole genome shotgun (WGS) entry which is preliminary data.</text>
</comment>
<keyword evidence="2" id="KW-0479">Metal-binding</keyword>
<dbReference type="PANTHER" id="PTHR11086:SF18">
    <property type="entry name" value="DEOXYCYTIDYLATE DEAMINASE"/>
    <property type="match status" value="1"/>
</dbReference>
<dbReference type="InterPro" id="IPR016192">
    <property type="entry name" value="APOBEC/CMP_deaminase_Zn-bd"/>
</dbReference>
<dbReference type="GO" id="GO:0004126">
    <property type="term" value="F:cytidine deaminase activity"/>
    <property type="evidence" value="ECO:0007669"/>
    <property type="project" value="UniProtKB-EC"/>
</dbReference>
<evidence type="ECO:0000256" key="1">
    <source>
        <dbReference type="ARBA" id="ARBA00006576"/>
    </source>
</evidence>
<gene>
    <name evidence="6" type="ORF">GGR96_000026</name>
</gene>
<dbReference type="EMBL" id="JAATJD010000001">
    <property type="protein sequence ID" value="NJB72954.1"/>
    <property type="molecule type" value="Genomic_DNA"/>
</dbReference>
<name>A0ABX0WUG4_9PROT</name>